<dbReference type="PANTHER" id="PTHR43734">
    <property type="entry name" value="PHYTOENE DESATURASE"/>
    <property type="match status" value="1"/>
</dbReference>
<feature type="domain" description="Amine oxidase" evidence="5">
    <location>
        <begin position="18"/>
        <end position="497"/>
    </location>
</feature>
<keyword evidence="7" id="KW-1185">Reference proteome</keyword>
<organism evidence="6 7">
    <name type="scientific">Lepraria finkii</name>
    <dbReference type="NCBI Taxonomy" id="1340010"/>
    <lineage>
        <taxon>Eukaryota</taxon>
        <taxon>Fungi</taxon>
        <taxon>Dikarya</taxon>
        <taxon>Ascomycota</taxon>
        <taxon>Pezizomycotina</taxon>
        <taxon>Lecanoromycetes</taxon>
        <taxon>OSLEUM clade</taxon>
        <taxon>Lecanoromycetidae</taxon>
        <taxon>Lecanorales</taxon>
        <taxon>Lecanorineae</taxon>
        <taxon>Stereocaulaceae</taxon>
        <taxon>Lepraria</taxon>
    </lineage>
</organism>
<dbReference type="EMBL" id="JBHFEH010000030">
    <property type="protein sequence ID" value="KAL2052061.1"/>
    <property type="molecule type" value="Genomic_DNA"/>
</dbReference>
<accession>A0ABR4B2B7</accession>
<comment type="caution">
    <text evidence="6">The sequence shown here is derived from an EMBL/GenBank/DDBJ whole genome shotgun (WGS) entry which is preliminary data.</text>
</comment>
<name>A0ABR4B2B7_9LECA</name>
<dbReference type="InterPro" id="IPR014105">
    <property type="entry name" value="Carotenoid/retinoid_OxRdtase"/>
</dbReference>
<keyword evidence="2 4" id="KW-0125">Carotenoid biosynthesis</keyword>
<dbReference type="Proteomes" id="UP001590951">
    <property type="component" value="Unassembled WGS sequence"/>
</dbReference>
<dbReference type="InterPro" id="IPR002937">
    <property type="entry name" value="Amino_oxidase"/>
</dbReference>
<evidence type="ECO:0000313" key="7">
    <source>
        <dbReference type="Proteomes" id="UP001590951"/>
    </source>
</evidence>
<protein>
    <recommendedName>
        <fullName evidence="5">Amine oxidase domain-containing protein</fullName>
    </recommendedName>
</protein>
<reference evidence="6 7" key="1">
    <citation type="submission" date="2024-09" db="EMBL/GenBank/DDBJ databases">
        <title>Rethinking Asexuality: The Enigmatic Case of Functional Sexual Genes in Lepraria (Stereocaulaceae).</title>
        <authorList>
            <person name="Doellman M."/>
            <person name="Sun Y."/>
            <person name="Barcenas-Pena A."/>
            <person name="Lumbsch H.T."/>
            <person name="Grewe F."/>
        </authorList>
    </citation>
    <scope>NUCLEOTIDE SEQUENCE [LARGE SCALE GENOMIC DNA]</scope>
    <source>
        <strain evidence="6 7">Grewe 0041</strain>
    </source>
</reference>
<keyword evidence="3 4" id="KW-0560">Oxidoreductase</keyword>
<dbReference type="SUPFAM" id="SSF51905">
    <property type="entry name" value="FAD/NAD(P)-binding domain"/>
    <property type="match status" value="1"/>
</dbReference>
<evidence type="ECO:0000313" key="6">
    <source>
        <dbReference type="EMBL" id="KAL2052061.1"/>
    </source>
</evidence>
<dbReference type="InterPro" id="IPR036188">
    <property type="entry name" value="FAD/NAD-bd_sf"/>
</dbReference>
<comment type="pathway">
    <text evidence="1 4">Carotenoid biosynthesis.</text>
</comment>
<evidence type="ECO:0000259" key="5">
    <source>
        <dbReference type="Pfam" id="PF01593"/>
    </source>
</evidence>
<dbReference type="NCBIfam" id="TIGR02734">
    <property type="entry name" value="crtI_fam"/>
    <property type="match status" value="1"/>
</dbReference>
<gene>
    <name evidence="6" type="ORF">ABVK25_007753</name>
</gene>
<dbReference type="Pfam" id="PF01593">
    <property type="entry name" value="Amino_oxidase"/>
    <property type="match status" value="1"/>
</dbReference>
<evidence type="ECO:0000256" key="1">
    <source>
        <dbReference type="ARBA" id="ARBA00004829"/>
    </source>
</evidence>
<evidence type="ECO:0000256" key="3">
    <source>
        <dbReference type="ARBA" id="ARBA00023002"/>
    </source>
</evidence>
<proteinExistence type="inferred from homology"/>
<comment type="similarity">
    <text evidence="4">Belongs to the carotenoid/retinoid oxidoreductase family.</text>
</comment>
<evidence type="ECO:0000256" key="4">
    <source>
        <dbReference type="RuleBase" id="RU362075"/>
    </source>
</evidence>
<dbReference type="PANTHER" id="PTHR43734:SF1">
    <property type="entry name" value="PHYTOENE DESATURASE"/>
    <property type="match status" value="1"/>
</dbReference>
<sequence length="575" mass="64166">MSEKSGQKTAIIVGAGVGGVATAARLAKAGFKVTVFEKNDFTGGRCSLIHHDGYRFDQGPSLLLLPPLFREAFYDLDTSLEAEGVELMKCEPNYNLWFSDGESFELSTDVSRMKEEVEKWEGKDGFERYLGFLQEAHRHYELSVTHVLKKNFTSLFSMARPSFLRHLLELHPFESIYSRASKYFWTERLRRVFTFGSMYMGMSPFDAPGTYSLLQYTELAEGIWYPKGGFHSVIAAFVRVGERYGITYRLSTPVASIQLSLNGRRATGVTLPTGESISADIVIINADLVYAYNNLLPPSSKATSLQKRPASCSSISFYWAMNRQIPELTTHNIFLADDYRESFDDIFKKQLIPTQPSFYVNVPSRIDPTAAPEGKDSIVVLVPVGHLLDKKEGLGIKVDSKQDWNAMVTKARKTVFSTIEARTGARDLQGALVKEIVNTPQSWKDVFNLDKGAILGLSHSFFNVLSFRPSTRHASIERLHFVGASTHPGTGVPICLAGSKVTSEQVLDVFGMDAPWNKNLTAKTSKKGEVKEIDKMHALPLLSNFHIALLTLVCVTIMMGYRFDALEGLGEGIWR</sequence>
<dbReference type="Gene3D" id="3.50.50.60">
    <property type="entry name" value="FAD/NAD(P)-binding domain"/>
    <property type="match status" value="2"/>
</dbReference>
<evidence type="ECO:0000256" key="2">
    <source>
        <dbReference type="ARBA" id="ARBA00022746"/>
    </source>
</evidence>